<dbReference type="AlphaFoldDB" id="A0AAD6BDM2"/>
<evidence type="ECO:0000313" key="3">
    <source>
        <dbReference type="Proteomes" id="UP001219934"/>
    </source>
</evidence>
<evidence type="ECO:0000256" key="1">
    <source>
        <dbReference type="SAM" id="MobiDB-lite"/>
    </source>
</evidence>
<gene>
    <name evidence="2" type="ORF">JOQ06_011499</name>
</gene>
<feature type="non-terminal residue" evidence="2">
    <location>
        <position position="210"/>
    </location>
</feature>
<organism evidence="2 3">
    <name type="scientific">Pogonophryne albipinna</name>
    <dbReference type="NCBI Taxonomy" id="1090488"/>
    <lineage>
        <taxon>Eukaryota</taxon>
        <taxon>Metazoa</taxon>
        <taxon>Chordata</taxon>
        <taxon>Craniata</taxon>
        <taxon>Vertebrata</taxon>
        <taxon>Euteleostomi</taxon>
        <taxon>Actinopterygii</taxon>
        <taxon>Neopterygii</taxon>
        <taxon>Teleostei</taxon>
        <taxon>Neoteleostei</taxon>
        <taxon>Acanthomorphata</taxon>
        <taxon>Eupercaria</taxon>
        <taxon>Perciformes</taxon>
        <taxon>Notothenioidei</taxon>
        <taxon>Pogonophryne</taxon>
    </lineage>
</organism>
<evidence type="ECO:0000313" key="2">
    <source>
        <dbReference type="EMBL" id="KAJ4941621.1"/>
    </source>
</evidence>
<sequence length="210" mass="23134">YLQTEREQSQISCQLWCGYSKVKDGEGLRSLCSTHLGWVEALVAVLGGGVIRDVVMRSTGAANMLAGAGRQTEESSGSSCVFLSPRATQPVPLSPRQDHPRDRPYRNTEQRQRHCWPASGTSPRAVAPHTAAEGSGPATGAQTPTSSAMAQAAKHLRKNKDLEIQLEQERKEKEEERNKKRSRSRDKKRKVLGQFTVSFLAVGRYAADVF</sequence>
<feature type="region of interest" description="Disordered" evidence="1">
    <location>
        <begin position="165"/>
        <end position="188"/>
    </location>
</feature>
<dbReference type="EMBL" id="JAPTMU010000006">
    <property type="protein sequence ID" value="KAJ4941621.1"/>
    <property type="molecule type" value="Genomic_DNA"/>
</dbReference>
<comment type="caution">
    <text evidence="2">The sequence shown here is derived from an EMBL/GenBank/DDBJ whole genome shotgun (WGS) entry which is preliminary data.</text>
</comment>
<proteinExistence type="predicted"/>
<name>A0AAD6BDM2_9TELE</name>
<dbReference type="Proteomes" id="UP001219934">
    <property type="component" value="Unassembled WGS sequence"/>
</dbReference>
<feature type="compositionally biased region" description="Basic and acidic residues" evidence="1">
    <location>
        <begin position="165"/>
        <end position="178"/>
    </location>
</feature>
<reference evidence="2" key="1">
    <citation type="submission" date="2022-11" db="EMBL/GenBank/DDBJ databases">
        <title>Chromosome-level genome of Pogonophryne albipinna.</title>
        <authorList>
            <person name="Jo E."/>
        </authorList>
    </citation>
    <scope>NUCLEOTIDE SEQUENCE</scope>
    <source>
        <strain evidence="2">SGF0006</strain>
        <tissue evidence="2">Muscle</tissue>
    </source>
</reference>
<feature type="compositionally biased region" description="Basic and acidic residues" evidence="1">
    <location>
        <begin position="96"/>
        <end position="112"/>
    </location>
</feature>
<protein>
    <submittedName>
        <fullName evidence="2">Uncharacterized protein</fullName>
    </submittedName>
</protein>
<feature type="compositionally biased region" description="Basic residues" evidence="1">
    <location>
        <begin position="179"/>
        <end position="188"/>
    </location>
</feature>
<accession>A0AAD6BDM2</accession>
<feature type="region of interest" description="Disordered" evidence="1">
    <location>
        <begin position="67"/>
        <end position="147"/>
    </location>
</feature>
<keyword evidence="3" id="KW-1185">Reference proteome</keyword>